<dbReference type="GO" id="GO:0016780">
    <property type="term" value="F:phosphotransferase activity, for other substituted phosphate groups"/>
    <property type="evidence" value="ECO:0007669"/>
    <property type="project" value="TreeGrafter"/>
</dbReference>
<proteinExistence type="inferred from homology"/>
<comment type="similarity">
    <text evidence="2">Belongs to the bacterial sugar transferase family.</text>
</comment>
<evidence type="ECO:0000256" key="5">
    <source>
        <dbReference type="ARBA" id="ARBA00022989"/>
    </source>
</evidence>
<organism evidence="9 10">
    <name type="scientific">Candidatus Falkowbacteria bacterium GW2011_GWF2_39_8</name>
    <dbReference type="NCBI Taxonomy" id="1618642"/>
    <lineage>
        <taxon>Bacteria</taxon>
        <taxon>Candidatus Falkowiibacteriota</taxon>
    </lineage>
</organism>
<evidence type="ECO:0000256" key="4">
    <source>
        <dbReference type="ARBA" id="ARBA00022692"/>
    </source>
</evidence>
<evidence type="ECO:0000256" key="6">
    <source>
        <dbReference type="ARBA" id="ARBA00023136"/>
    </source>
</evidence>
<dbReference type="PATRIC" id="fig|1618642.3.peg.821"/>
<evidence type="ECO:0000256" key="1">
    <source>
        <dbReference type="ARBA" id="ARBA00004141"/>
    </source>
</evidence>
<dbReference type="InterPro" id="IPR017475">
    <property type="entry name" value="EPS_sugar_tfrase"/>
</dbReference>
<feature type="transmembrane region" description="Helical" evidence="7">
    <location>
        <begin position="33"/>
        <end position="50"/>
    </location>
</feature>
<keyword evidence="4 7" id="KW-0812">Transmembrane</keyword>
<evidence type="ECO:0000256" key="3">
    <source>
        <dbReference type="ARBA" id="ARBA00022679"/>
    </source>
</evidence>
<evidence type="ECO:0000256" key="7">
    <source>
        <dbReference type="SAM" id="Phobius"/>
    </source>
</evidence>
<feature type="domain" description="Bacterial sugar transferase" evidence="8">
    <location>
        <begin position="257"/>
        <end position="438"/>
    </location>
</feature>
<dbReference type="PANTHER" id="PTHR30576:SF0">
    <property type="entry name" value="UNDECAPRENYL-PHOSPHATE N-ACETYLGALACTOSAMINYL 1-PHOSPHATE TRANSFERASE-RELATED"/>
    <property type="match status" value="1"/>
</dbReference>
<dbReference type="EMBL" id="LBXO01000048">
    <property type="protein sequence ID" value="KKR31900.1"/>
    <property type="molecule type" value="Genomic_DNA"/>
</dbReference>
<keyword evidence="5 7" id="KW-1133">Transmembrane helix</keyword>
<feature type="transmembrane region" description="Helical" evidence="7">
    <location>
        <begin position="259"/>
        <end position="283"/>
    </location>
</feature>
<dbReference type="AlphaFoldDB" id="A0A0G0SAV6"/>
<evidence type="ECO:0000259" key="8">
    <source>
        <dbReference type="Pfam" id="PF02397"/>
    </source>
</evidence>
<reference evidence="9 10" key="1">
    <citation type="journal article" date="2015" name="Nature">
        <title>rRNA introns, odd ribosomes, and small enigmatic genomes across a large radiation of phyla.</title>
        <authorList>
            <person name="Brown C.T."/>
            <person name="Hug L.A."/>
            <person name="Thomas B.C."/>
            <person name="Sharon I."/>
            <person name="Castelle C.J."/>
            <person name="Singh A."/>
            <person name="Wilkins M.J."/>
            <person name="Williams K.H."/>
            <person name="Banfield J.F."/>
        </authorList>
    </citation>
    <scope>NUCLEOTIDE SEQUENCE [LARGE SCALE GENOMIC DNA]</scope>
</reference>
<name>A0A0G0SAV6_9BACT</name>
<evidence type="ECO:0000313" key="10">
    <source>
        <dbReference type="Proteomes" id="UP000034137"/>
    </source>
</evidence>
<dbReference type="Pfam" id="PF02397">
    <property type="entry name" value="Bac_transf"/>
    <property type="match status" value="1"/>
</dbReference>
<dbReference type="Pfam" id="PF13727">
    <property type="entry name" value="CoA_binding_3"/>
    <property type="match status" value="1"/>
</dbReference>
<protein>
    <submittedName>
        <fullName evidence="9">Sugar transferase</fullName>
    </submittedName>
</protein>
<sequence length="443" mass="51755">MLGDILLLYFSLYLALFIRYQELPSVDLWQSHFWPFTLIFIGWLLIFYITNLYDLRLAVNNSYFWQNSSRSWLISSLLSVTFFYLMPNVGIAPKTNLLIFVFIFAFLFFLWRQFYNWSLKSYLPKNNLLIIGLNEEAKELIQELKNKSHLGYNISFIISQNSKDGEFAGVKIINEYKNLEEVVKENKISAIIISADPNESAELREALFACLPFKISYFSLPIFYENITGKVPIKAINQMWFLDNLSEGNKATFDILKRFFDLILALFLLLITVIILPFISLIIKLDSRGPVFFTQTRLGKNGEPFTMIKFRTMREANNDRALTAENDSRVTRIGSFLRKTRIDELPQLINILKGEMSFIGPRPERPELVNELIKTIPFYQERMLVKPGVTGWDQVSGEYHSPTQQDTMKKLQHDLFYIKNRSYYLDFSIILKTVYTVFSKGGR</sequence>
<accession>A0A0G0SAV6</accession>
<dbReference type="Gene3D" id="3.40.50.720">
    <property type="entry name" value="NAD(P)-binding Rossmann-like Domain"/>
    <property type="match status" value="1"/>
</dbReference>
<evidence type="ECO:0000313" key="9">
    <source>
        <dbReference type="EMBL" id="KKR31900.1"/>
    </source>
</evidence>
<dbReference type="Proteomes" id="UP000034137">
    <property type="component" value="Unassembled WGS sequence"/>
</dbReference>
<feature type="transmembrane region" description="Helical" evidence="7">
    <location>
        <begin position="5"/>
        <end position="21"/>
    </location>
</feature>
<evidence type="ECO:0000256" key="2">
    <source>
        <dbReference type="ARBA" id="ARBA00006464"/>
    </source>
</evidence>
<comment type="caution">
    <text evidence="9">The sequence shown here is derived from an EMBL/GenBank/DDBJ whole genome shotgun (WGS) entry which is preliminary data.</text>
</comment>
<feature type="transmembrane region" description="Helical" evidence="7">
    <location>
        <begin position="97"/>
        <end position="115"/>
    </location>
</feature>
<dbReference type="PANTHER" id="PTHR30576">
    <property type="entry name" value="COLANIC BIOSYNTHESIS UDP-GLUCOSE LIPID CARRIER TRANSFERASE"/>
    <property type="match status" value="1"/>
</dbReference>
<comment type="subcellular location">
    <subcellularLocation>
        <location evidence="1">Membrane</location>
        <topology evidence="1">Multi-pass membrane protein</topology>
    </subcellularLocation>
</comment>
<dbReference type="InterPro" id="IPR003362">
    <property type="entry name" value="Bact_transf"/>
</dbReference>
<feature type="transmembrane region" description="Helical" evidence="7">
    <location>
        <begin position="71"/>
        <end position="91"/>
    </location>
</feature>
<dbReference type="NCBIfam" id="TIGR03025">
    <property type="entry name" value="EPS_sugtrans"/>
    <property type="match status" value="1"/>
</dbReference>
<gene>
    <name evidence="9" type="ORF">UT64_C0048G0006</name>
</gene>
<keyword evidence="6 7" id="KW-0472">Membrane</keyword>
<keyword evidence="3 9" id="KW-0808">Transferase</keyword>
<dbReference type="GO" id="GO:0016020">
    <property type="term" value="C:membrane"/>
    <property type="evidence" value="ECO:0007669"/>
    <property type="project" value="UniProtKB-SubCell"/>
</dbReference>